<dbReference type="OrthoDB" id="2690153at2759"/>
<evidence type="ECO:0000256" key="6">
    <source>
        <dbReference type="SAM" id="MobiDB-lite"/>
    </source>
</evidence>
<comment type="caution">
    <text evidence="9">The sequence shown here is derived from an EMBL/GenBank/DDBJ whole genome shotgun (WGS) entry which is preliminary data.</text>
</comment>
<dbReference type="InterPro" id="IPR036188">
    <property type="entry name" value="FAD/NAD-bd_sf"/>
</dbReference>
<evidence type="ECO:0000256" key="2">
    <source>
        <dbReference type="ARBA" id="ARBA00007801"/>
    </source>
</evidence>
<dbReference type="Gene3D" id="3.50.50.60">
    <property type="entry name" value="FAD/NAD(P)-binding domain"/>
    <property type="match status" value="1"/>
</dbReference>
<evidence type="ECO:0000256" key="1">
    <source>
        <dbReference type="ARBA" id="ARBA00001974"/>
    </source>
</evidence>
<feature type="domain" description="Phenol hydroxylase-like C-terminal dimerisation" evidence="8">
    <location>
        <begin position="448"/>
        <end position="659"/>
    </location>
</feature>
<protein>
    <recommendedName>
        <fullName evidence="11">FAD-binding domain-containing protein</fullName>
    </recommendedName>
</protein>
<evidence type="ECO:0000313" key="10">
    <source>
        <dbReference type="Proteomes" id="UP000738325"/>
    </source>
</evidence>
<dbReference type="Pfam" id="PF07976">
    <property type="entry name" value="Phe_hydrox_dim"/>
    <property type="match status" value="1"/>
</dbReference>
<evidence type="ECO:0000259" key="8">
    <source>
        <dbReference type="Pfam" id="PF07976"/>
    </source>
</evidence>
<keyword evidence="5" id="KW-0560">Oxidoreductase</keyword>
<evidence type="ECO:0000259" key="7">
    <source>
        <dbReference type="Pfam" id="PF01494"/>
    </source>
</evidence>
<dbReference type="InterPro" id="IPR012941">
    <property type="entry name" value="Phe_hydrox_C_dim_dom"/>
</dbReference>
<dbReference type="InterPro" id="IPR036249">
    <property type="entry name" value="Thioredoxin-like_sf"/>
</dbReference>
<name>A0A9P6R2K4_9FUNG</name>
<proteinExistence type="inferred from homology"/>
<dbReference type="Gene3D" id="3.30.70.2450">
    <property type="match status" value="1"/>
</dbReference>
<evidence type="ECO:0000256" key="5">
    <source>
        <dbReference type="ARBA" id="ARBA00023002"/>
    </source>
</evidence>
<keyword evidence="4" id="KW-0274">FAD</keyword>
<accession>A0A9P6R2K4</accession>
<dbReference type="Proteomes" id="UP000738325">
    <property type="component" value="Unassembled WGS sequence"/>
</dbReference>
<keyword evidence="3" id="KW-0285">Flavoprotein</keyword>
<comment type="similarity">
    <text evidence="2">Belongs to the PheA/TfdB FAD monooxygenase family.</text>
</comment>
<dbReference type="GO" id="GO:0071949">
    <property type="term" value="F:FAD binding"/>
    <property type="evidence" value="ECO:0007669"/>
    <property type="project" value="InterPro"/>
</dbReference>
<organism evidence="9 10">
    <name type="scientific">Dissophora globulifera</name>
    <dbReference type="NCBI Taxonomy" id="979702"/>
    <lineage>
        <taxon>Eukaryota</taxon>
        <taxon>Fungi</taxon>
        <taxon>Fungi incertae sedis</taxon>
        <taxon>Mucoromycota</taxon>
        <taxon>Mortierellomycotina</taxon>
        <taxon>Mortierellomycetes</taxon>
        <taxon>Mortierellales</taxon>
        <taxon>Mortierellaceae</taxon>
        <taxon>Dissophora</taxon>
    </lineage>
</organism>
<dbReference type="GO" id="GO:0016709">
    <property type="term" value="F:oxidoreductase activity, acting on paired donors, with incorporation or reduction of molecular oxygen, NAD(P)H as one donor, and incorporation of one atom of oxygen"/>
    <property type="evidence" value="ECO:0007669"/>
    <property type="project" value="UniProtKB-ARBA"/>
</dbReference>
<dbReference type="SUPFAM" id="SSF52833">
    <property type="entry name" value="Thioredoxin-like"/>
    <property type="match status" value="1"/>
</dbReference>
<dbReference type="PANTHER" id="PTHR43004:SF19">
    <property type="entry name" value="BINDING MONOOXYGENASE, PUTATIVE (JCVI)-RELATED"/>
    <property type="match status" value="1"/>
</dbReference>
<dbReference type="AlphaFoldDB" id="A0A9P6R2K4"/>
<dbReference type="InterPro" id="IPR050641">
    <property type="entry name" value="RIFMO-like"/>
</dbReference>
<keyword evidence="10" id="KW-1185">Reference proteome</keyword>
<dbReference type="InterPro" id="IPR002938">
    <property type="entry name" value="FAD-bd"/>
</dbReference>
<evidence type="ECO:0000256" key="3">
    <source>
        <dbReference type="ARBA" id="ARBA00022630"/>
    </source>
</evidence>
<evidence type="ECO:0000256" key="4">
    <source>
        <dbReference type="ARBA" id="ARBA00022827"/>
    </source>
</evidence>
<dbReference type="SUPFAM" id="SSF51905">
    <property type="entry name" value="FAD/NAD(P)-binding domain"/>
    <property type="match status" value="1"/>
</dbReference>
<gene>
    <name evidence="9" type="ORF">BGZ99_000833</name>
</gene>
<reference evidence="9" key="1">
    <citation type="journal article" date="2020" name="Fungal Divers.">
        <title>Resolving the Mortierellaceae phylogeny through synthesis of multi-gene phylogenetics and phylogenomics.</title>
        <authorList>
            <person name="Vandepol N."/>
            <person name="Liber J."/>
            <person name="Desiro A."/>
            <person name="Na H."/>
            <person name="Kennedy M."/>
            <person name="Barry K."/>
            <person name="Grigoriev I.V."/>
            <person name="Miller A.N."/>
            <person name="O'Donnell K."/>
            <person name="Stajich J.E."/>
            <person name="Bonito G."/>
        </authorList>
    </citation>
    <scope>NUCLEOTIDE SEQUENCE</scope>
    <source>
        <strain evidence="9">REB-010B</strain>
    </source>
</reference>
<feature type="domain" description="FAD-binding" evidence="7">
    <location>
        <begin position="26"/>
        <end position="399"/>
    </location>
</feature>
<comment type="cofactor">
    <cofactor evidence="1">
        <name>FAD</name>
        <dbReference type="ChEBI" id="CHEBI:57692"/>
    </cofactor>
</comment>
<dbReference type="Pfam" id="PF01494">
    <property type="entry name" value="FAD_binding_3"/>
    <property type="match status" value="1"/>
</dbReference>
<sequence>MTTYPAGSSGSSTQPDASSNPSTSTVPVLIVGAGPIGLFEAYLLTKQGVQVRIIEREMAFSPLNKAIGIHSRTMEILQMSGLVDRFLERGLPMTDFTFFMGAKKAATIPLLRERSSTHYGYVLRLEQAKTCRILVEELEKLGVHVDYGWELSDTKVVEESGHTFVETVIRKSLYGENTRDEKKVIAEVGLLVEQAGKEYETQIVRSDYLVASDGGRSTVRHKLNIGFPGRTLNYKTMVWEGLYECEIDLAGMTFLFGENKKTLLAFTLSEGITRLHVEAGEIQPGEDMSKLVKEITVEKFEELANAAIAPAKIKLTKTTLLTMYRCNERRAENFVHKNRIFLVGDAAHAHSPIGAQGMNTGLQDAHNLAWKLALVLNKVAPEALLETYREREAMADRAIALSSRLLHGIKEAGMVPTIKRTILFALSPILIALMKFSEFEPDVSMLSVQYQENALNKAHATQSAPAAEFQVGVRAQDGNLRPWQAHVDGTQDLPSIRLHELTAGINRFHIIVFASDMLYACKDTAGTTTSAKELRCNIEEYLPIWRSKWSYASDMQDNQKDKDIFKVHVIAGWRTLSDSKGSTDDNSNNIIALADKRAGDGKIYVDDTKVLHQRYGFACGRGTGGIVVIRPDSHIGYRVNGAGEQAWKDVHEYFNSILTN</sequence>
<dbReference type="PRINTS" id="PR00420">
    <property type="entry name" value="RNGMNOXGNASE"/>
</dbReference>
<dbReference type="PANTHER" id="PTHR43004">
    <property type="entry name" value="TRK SYSTEM POTASSIUM UPTAKE PROTEIN"/>
    <property type="match status" value="1"/>
</dbReference>
<dbReference type="EMBL" id="JAAAIP010001184">
    <property type="protein sequence ID" value="KAG0309564.1"/>
    <property type="molecule type" value="Genomic_DNA"/>
</dbReference>
<evidence type="ECO:0008006" key="11">
    <source>
        <dbReference type="Google" id="ProtNLM"/>
    </source>
</evidence>
<feature type="region of interest" description="Disordered" evidence="6">
    <location>
        <begin position="1"/>
        <end position="23"/>
    </location>
</feature>
<evidence type="ECO:0000313" key="9">
    <source>
        <dbReference type="EMBL" id="KAG0309564.1"/>
    </source>
</evidence>
<dbReference type="InterPro" id="IPR038220">
    <property type="entry name" value="PHOX_C_sf"/>
</dbReference>
<dbReference type="Gene3D" id="3.40.30.20">
    <property type="match status" value="1"/>
</dbReference>